<protein>
    <recommendedName>
        <fullName evidence="4">RxLR effector protein</fullName>
    </recommendedName>
</protein>
<comment type="similarity">
    <text evidence="2 4">Belongs to the RxLR effector family.</text>
</comment>
<comment type="caution">
    <text evidence="6">The sequence shown here is derived from an EMBL/GenBank/DDBJ whole genome shotgun (WGS) entry which is preliminary data.</text>
</comment>
<evidence type="ECO:0000256" key="4">
    <source>
        <dbReference type="RuleBase" id="RU367124"/>
    </source>
</evidence>
<sequence length="354" mass="39776">MRPSSAIRLIGVALLIVNYSSSLATQDTHSATVATVASSDPVESIELVSTTTRSVRSLQTEDDDPSNESGLTEEARGILATTLTDSLRKKLNLHNGAVPTTSRVSKDLTSKPEELLPSFAKKALATLLEKNPRVSKHLESFVAQKGSVFALKKTLGINSNTSPNDEKYEVYSCLLLYRALFEHDWTKIRLAGDTDGQLLILIARSDKARKNYGAFMDNRLTVDNFVAKSMDKNLLNSAKEFESSLYATKTYLDLTLYRDERMTPQLYKKFKETNGDINWLGHQLLGKRQWEKVSIEDQESIANVLLHAALFRIYEKADDPEEAIQSFLRHKEGTETIRTVIRENLATDKDLRLF</sequence>
<dbReference type="Proteomes" id="UP000294530">
    <property type="component" value="Unassembled WGS sequence"/>
</dbReference>
<keyword evidence="4" id="KW-0732">Signal</keyword>
<dbReference type="Pfam" id="PF16810">
    <property type="entry name" value="RXLR"/>
    <property type="match status" value="1"/>
</dbReference>
<dbReference type="KEGG" id="blac:94350074"/>
<evidence type="ECO:0000256" key="2">
    <source>
        <dbReference type="ARBA" id="ARBA00010400"/>
    </source>
</evidence>
<reference evidence="6 7" key="1">
    <citation type="journal article" date="2021" name="Genome Biol.">
        <title>AFLAP: assembly-free linkage analysis pipeline using k-mers from genome sequencing data.</title>
        <authorList>
            <person name="Fletcher K."/>
            <person name="Zhang L."/>
            <person name="Gil J."/>
            <person name="Han R."/>
            <person name="Cavanaugh K."/>
            <person name="Michelmore R."/>
        </authorList>
    </citation>
    <scope>NUCLEOTIDE SEQUENCE [LARGE SCALE GENOMIC DNA]</scope>
    <source>
        <strain evidence="6 7">SF5</strain>
    </source>
</reference>
<accession>A0A976IGV7</accession>
<keyword evidence="3 4" id="KW-0964">Secreted</keyword>
<evidence type="ECO:0000256" key="1">
    <source>
        <dbReference type="ARBA" id="ARBA00004613"/>
    </source>
</evidence>
<keyword evidence="7" id="KW-1185">Reference proteome</keyword>
<evidence type="ECO:0000256" key="3">
    <source>
        <dbReference type="ARBA" id="ARBA00022525"/>
    </source>
</evidence>
<gene>
    <name evidence="6" type="ORF">CCR75_006333</name>
</gene>
<dbReference type="InterPro" id="IPR031825">
    <property type="entry name" value="RXLR"/>
</dbReference>
<dbReference type="AlphaFoldDB" id="A0A976IGV7"/>
<feature type="chain" id="PRO_5038115699" description="RxLR effector protein" evidence="4">
    <location>
        <begin position="25"/>
        <end position="354"/>
    </location>
</feature>
<organism evidence="6 7">
    <name type="scientific">Bremia lactucae</name>
    <name type="common">Lettuce downy mildew</name>
    <dbReference type="NCBI Taxonomy" id="4779"/>
    <lineage>
        <taxon>Eukaryota</taxon>
        <taxon>Sar</taxon>
        <taxon>Stramenopiles</taxon>
        <taxon>Oomycota</taxon>
        <taxon>Peronosporomycetes</taxon>
        <taxon>Peronosporales</taxon>
        <taxon>Peronosporaceae</taxon>
        <taxon>Bremia</taxon>
    </lineage>
</organism>
<evidence type="ECO:0000313" key="7">
    <source>
        <dbReference type="Proteomes" id="UP000294530"/>
    </source>
</evidence>
<feature type="region of interest" description="Disordered" evidence="5">
    <location>
        <begin position="53"/>
        <end position="75"/>
    </location>
</feature>
<evidence type="ECO:0000313" key="6">
    <source>
        <dbReference type="EMBL" id="TDH71219.1"/>
    </source>
</evidence>
<dbReference type="EMBL" id="SHOA02000004">
    <property type="protein sequence ID" value="TDH71219.1"/>
    <property type="molecule type" value="Genomic_DNA"/>
</dbReference>
<comment type="domain">
    <text evidence="4">The RxLR-dEER motif acts to carry the protein into the host cell cytoplasm through binding to cell surface phosphatidylinositol-3-phosphate.</text>
</comment>
<proteinExistence type="inferred from homology"/>
<dbReference type="GeneID" id="94350074"/>
<name>A0A976IGV7_BRELC</name>
<evidence type="ECO:0000256" key="5">
    <source>
        <dbReference type="SAM" id="MobiDB-lite"/>
    </source>
</evidence>
<comment type="function">
    <text evidence="4">Effector that suppresses plant defense responses during pathogen infection.</text>
</comment>
<feature type="signal peptide" evidence="4">
    <location>
        <begin position="1"/>
        <end position="24"/>
    </location>
</feature>
<comment type="subcellular location">
    <subcellularLocation>
        <location evidence="1 4">Secreted</location>
    </subcellularLocation>
</comment>
<dbReference type="RefSeq" id="XP_067820718.1">
    <property type="nucleotide sequence ID" value="XM_067964403.1"/>
</dbReference>